<dbReference type="InterPro" id="IPR050259">
    <property type="entry name" value="SDR"/>
</dbReference>
<keyword evidence="4" id="KW-1185">Reference proteome</keyword>
<accession>A0A6N8CSM2</accession>
<dbReference type="FunFam" id="3.40.50.720:FF:000173">
    <property type="entry name" value="3-oxoacyl-[acyl-carrier protein] reductase"/>
    <property type="match status" value="1"/>
</dbReference>
<dbReference type="PANTHER" id="PTHR42879:SF2">
    <property type="entry name" value="3-OXOACYL-[ACYL-CARRIER-PROTEIN] REDUCTASE FABG"/>
    <property type="match status" value="1"/>
</dbReference>
<dbReference type="Proteomes" id="UP000440978">
    <property type="component" value="Unassembled WGS sequence"/>
</dbReference>
<dbReference type="InterPro" id="IPR002347">
    <property type="entry name" value="SDR_fam"/>
</dbReference>
<dbReference type="PROSITE" id="PS00061">
    <property type="entry name" value="ADH_SHORT"/>
    <property type="match status" value="1"/>
</dbReference>
<dbReference type="InterPro" id="IPR036291">
    <property type="entry name" value="NAD(P)-bd_dom_sf"/>
</dbReference>
<proteinExistence type="inferred from homology"/>
<dbReference type="GO" id="GO:0016491">
    <property type="term" value="F:oxidoreductase activity"/>
    <property type="evidence" value="ECO:0007669"/>
    <property type="project" value="UniProtKB-KW"/>
</dbReference>
<dbReference type="EMBL" id="WNHB01000013">
    <property type="protein sequence ID" value="MTT32197.1"/>
    <property type="molecule type" value="Genomic_DNA"/>
</dbReference>
<dbReference type="PANTHER" id="PTHR42879">
    <property type="entry name" value="3-OXOACYL-(ACYL-CARRIER-PROTEIN) REDUCTASE"/>
    <property type="match status" value="1"/>
</dbReference>
<organism evidence="3 4">
    <name type="scientific">Terrilactibacillus tamarindi</name>
    <dbReference type="NCBI Taxonomy" id="2599694"/>
    <lineage>
        <taxon>Bacteria</taxon>
        <taxon>Bacillati</taxon>
        <taxon>Bacillota</taxon>
        <taxon>Bacilli</taxon>
        <taxon>Bacillales</taxon>
        <taxon>Bacillaceae</taxon>
        <taxon>Terrilactibacillus</taxon>
    </lineage>
</organism>
<dbReference type="Pfam" id="PF13561">
    <property type="entry name" value="adh_short_C2"/>
    <property type="match status" value="1"/>
</dbReference>
<comment type="similarity">
    <text evidence="1">Belongs to the short-chain dehydrogenases/reductases (SDR) family.</text>
</comment>
<sequence length="246" mass="26771">MKRFENKTVLITGAGSGIGKETALSFAKEGAYILLNDLESNPRIHQVAKLLAERGVSYELKLGDISNADKVKMMFSNIERLDILVNNAGYLSETKIIDMTNMEWDRMIKVHLYGTFYCTREATKLMLKEKTGRIINVSSDLGQIGCENLVHYSAAKGGIISFTKALARELASNGINVNSVAPGGTLTPMVEKMGDNYIHNEGKKYPLLRLGTPSEIANVILFLASNDSSFMTGQIIGVNGGGVMNG</sequence>
<comment type="caution">
    <text evidence="3">The sequence shown here is derived from an EMBL/GenBank/DDBJ whole genome shotgun (WGS) entry which is preliminary data.</text>
</comment>
<dbReference type="AlphaFoldDB" id="A0A6N8CSM2"/>
<protein>
    <submittedName>
        <fullName evidence="3">SDR family oxidoreductase</fullName>
    </submittedName>
</protein>
<keyword evidence="2" id="KW-0560">Oxidoreductase</keyword>
<dbReference type="SUPFAM" id="SSF51735">
    <property type="entry name" value="NAD(P)-binding Rossmann-fold domains"/>
    <property type="match status" value="1"/>
</dbReference>
<reference evidence="3 4" key="1">
    <citation type="submission" date="2019-11" db="EMBL/GenBank/DDBJ databases">
        <title>Terrilactibacillus tamarindus sp. nov. BCM23-1 isolated from bark of Tamarindus indica.</title>
        <authorList>
            <person name="Kingkaew E."/>
            <person name="Tanasupawat S."/>
        </authorList>
    </citation>
    <scope>NUCLEOTIDE SEQUENCE [LARGE SCALE GENOMIC DNA]</scope>
    <source>
        <strain evidence="3 4">BCM23-1</strain>
    </source>
</reference>
<evidence type="ECO:0000313" key="3">
    <source>
        <dbReference type="EMBL" id="MTT32197.1"/>
    </source>
</evidence>
<evidence type="ECO:0000256" key="2">
    <source>
        <dbReference type="ARBA" id="ARBA00023002"/>
    </source>
</evidence>
<dbReference type="RefSeq" id="WP_155218937.1">
    <property type="nucleotide sequence ID" value="NZ_WNHB01000013.1"/>
</dbReference>
<dbReference type="Gene3D" id="3.40.50.720">
    <property type="entry name" value="NAD(P)-binding Rossmann-like Domain"/>
    <property type="match status" value="1"/>
</dbReference>
<evidence type="ECO:0000313" key="4">
    <source>
        <dbReference type="Proteomes" id="UP000440978"/>
    </source>
</evidence>
<dbReference type="InterPro" id="IPR020904">
    <property type="entry name" value="Sc_DH/Rdtase_CS"/>
</dbReference>
<dbReference type="GO" id="GO:0032787">
    <property type="term" value="P:monocarboxylic acid metabolic process"/>
    <property type="evidence" value="ECO:0007669"/>
    <property type="project" value="UniProtKB-ARBA"/>
</dbReference>
<dbReference type="PRINTS" id="PR00081">
    <property type="entry name" value="GDHRDH"/>
</dbReference>
<dbReference type="OrthoDB" id="9803333at2"/>
<evidence type="ECO:0000256" key="1">
    <source>
        <dbReference type="ARBA" id="ARBA00006484"/>
    </source>
</evidence>
<dbReference type="PRINTS" id="PR00080">
    <property type="entry name" value="SDRFAMILY"/>
</dbReference>
<name>A0A6N8CSM2_9BACI</name>
<gene>
    <name evidence="3" type="ORF">GMB86_09290</name>
</gene>